<feature type="non-terminal residue" evidence="1">
    <location>
        <position position="1"/>
    </location>
</feature>
<accession>K1U7Z0</accession>
<proteinExistence type="predicted"/>
<reference evidence="1" key="1">
    <citation type="journal article" date="2013" name="Environ. Microbiol.">
        <title>Microbiota from the distal guts of lean and obese adolescents exhibit partial functional redundancy besides clear differences in community structure.</title>
        <authorList>
            <person name="Ferrer M."/>
            <person name="Ruiz A."/>
            <person name="Lanza F."/>
            <person name="Haange S.B."/>
            <person name="Oberbach A."/>
            <person name="Till H."/>
            <person name="Bargiela R."/>
            <person name="Campoy C."/>
            <person name="Segura M.T."/>
            <person name="Richter M."/>
            <person name="von Bergen M."/>
            <person name="Seifert J."/>
            <person name="Suarez A."/>
        </authorList>
    </citation>
    <scope>NUCLEOTIDE SEQUENCE</scope>
</reference>
<evidence type="ECO:0000313" key="1">
    <source>
        <dbReference type="EMBL" id="EKC81417.1"/>
    </source>
</evidence>
<name>K1U7Z0_9ZZZZ</name>
<dbReference type="EMBL" id="AJWY01000259">
    <property type="protein sequence ID" value="EKC81417.1"/>
    <property type="molecule type" value="Genomic_DNA"/>
</dbReference>
<protein>
    <submittedName>
        <fullName evidence="1">Uncharacterized protein</fullName>
    </submittedName>
</protein>
<organism evidence="1">
    <name type="scientific">human gut metagenome</name>
    <dbReference type="NCBI Taxonomy" id="408170"/>
    <lineage>
        <taxon>unclassified sequences</taxon>
        <taxon>metagenomes</taxon>
        <taxon>organismal metagenomes</taxon>
    </lineage>
</organism>
<gene>
    <name evidence="1" type="ORF">LEA_00366</name>
</gene>
<sequence>IKKGLGLKDKVRGPQVIAENKDDDE</sequence>
<dbReference type="AlphaFoldDB" id="K1U7Z0"/>
<comment type="caution">
    <text evidence="1">The sequence shown here is derived from an EMBL/GenBank/DDBJ whole genome shotgun (WGS) entry which is preliminary data.</text>
</comment>